<feature type="transmembrane region" description="Helical" evidence="1">
    <location>
        <begin position="79"/>
        <end position="97"/>
    </location>
</feature>
<name>A0A518ICK7_9PLAN</name>
<organism evidence="2 3">
    <name type="scientific">Gimesia fumaroli</name>
    <dbReference type="NCBI Taxonomy" id="2527976"/>
    <lineage>
        <taxon>Bacteria</taxon>
        <taxon>Pseudomonadati</taxon>
        <taxon>Planctomycetota</taxon>
        <taxon>Planctomycetia</taxon>
        <taxon>Planctomycetales</taxon>
        <taxon>Planctomycetaceae</taxon>
        <taxon>Gimesia</taxon>
    </lineage>
</organism>
<dbReference type="KEGG" id="gfm:Enr17x_28690"/>
<keyword evidence="1" id="KW-0472">Membrane</keyword>
<dbReference type="RefSeq" id="WP_145309602.1">
    <property type="nucleotide sequence ID" value="NZ_CP037452.1"/>
</dbReference>
<accession>A0A518ICK7</accession>
<gene>
    <name evidence="2" type="ORF">Enr17x_28690</name>
</gene>
<keyword evidence="1" id="KW-1133">Transmembrane helix</keyword>
<keyword evidence="3" id="KW-1185">Reference proteome</keyword>
<evidence type="ECO:0000256" key="1">
    <source>
        <dbReference type="SAM" id="Phobius"/>
    </source>
</evidence>
<evidence type="ECO:0000313" key="3">
    <source>
        <dbReference type="Proteomes" id="UP000318313"/>
    </source>
</evidence>
<keyword evidence="1" id="KW-0812">Transmembrane</keyword>
<sequence length="347" mass="38821">MEKSIGTTQSKKSLPKWRIVLLSILLGPFIWLFTLSRDRAKLVLLLLAASLAFFSILKFGLNEGVFGRWYIDSRSDEEVYLLLFWILFFCWLIAFGFTVFRSKVFFNENWSRPDVQVLLTRVFAIIALVAVTEIFFWFSSDPVIYSSTWNSDVPDIIEIRPAKTGAPVNISIESDHSFSVNFSTNPTGGNDLGSGRVENRSTALGTSKVSRFTLVPQPGSAAFYIHCREGSSPWSVSYLSITATQAGSQANTQQSPLKKSNIPNSIASSTDLSNVQIAELTRLRDMLAAKITNLQSDIAIINNQISQDPNDVHSPLVRLTNEIALNDLRTLYERVKIEIAQRALISR</sequence>
<feature type="transmembrane region" description="Helical" evidence="1">
    <location>
        <begin position="17"/>
        <end position="35"/>
    </location>
</feature>
<proteinExistence type="predicted"/>
<dbReference type="EMBL" id="CP037452">
    <property type="protein sequence ID" value="QDV50824.1"/>
    <property type="molecule type" value="Genomic_DNA"/>
</dbReference>
<feature type="transmembrane region" description="Helical" evidence="1">
    <location>
        <begin position="42"/>
        <end position="59"/>
    </location>
</feature>
<evidence type="ECO:0000313" key="2">
    <source>
        <dbReference type="EMBL" id="QDV50824.1"/>
    </source>
</evidence>
<dbReference type="AlphaFoldDB" id="A0A518ICK7"/>
<reference evidence="2 3" key="1">
    <citation type="submission" date="2019-03" db="EMBL/GenBank/DDBJ databases">
        <title>Deep-cultivation of Planctomycetes and their phenomic and genomic characterization uncovers novel biology.</title>
        <authorList>
            <person name="Wiegand S."/>
            <person name="Jogler M."/>
            <person name="Boedeker C."/>
            <person name="Pinto D."/>
            <person name="Vollmers J."/>
            <person name="Rivas-Marin E."/>
            <person name="Kohn T."/>
            <person name="Peeters S.H."/>
            <person name="Heuer A."/>
            <person name="Rast P."/>
            <person name="Oberbeckmann S."/>
            <person name="Bunk B."/>
            <person name="Jeske O."/>
            <person name="Meyerdierks A."/>
            <person name="Storesund J.E."/>
            <person name="Kallscheuer N."/>
            <person name="Luecker S."/>
            <person name="Lage O.M."/>
            <person name="Pohl T."/>
            <person name="Merkel B.J."/>
            <person name="Hornburger P."/>
            <person name="Mueller R.-W."/>
            <person name="Bruemmer F."/>
            <person name="Labrenz M."/>
            <person name="Spormann A.M."/>
            <person name="Op den Camp H."/>
            <person name="Overmann J."/>
            <person name="Amann R."/>
            <person name="Jetten M.S.M."/>
            <person name="Mascher T."/>
            <person name="Medema M.H."/>
            <person name="Devos D.P."/>
            <person name="Kaster A.-K."/>
            <person name="Ovreas L."/>
            <person name="Rohde M."/>
            <person name="Galperin M.Y."/>
            <person name="Jogler C."/>
        </authorList>
    </citation>
    <scope>NUCLEOTIDE SEQUENCE [LARGE SCALE GENOMIC DNA]</scope>
    <source>
        <strain evidence="2 3">Enr17</strain>
    </source>
</reference>
<protein>
    <submittedName>
        <fullName evidence="2">Uncharacterized protein</fullName>
    </submittedName>
</protein>
<feature type="transmembrane region" description="Helical" evidence="1">
    <location>
        <begin position="118"/>
        <end position="138"/>
    </location>
</feature>
<dbReference type="Proteomes" id="UP000318313">
    <property type="component" value="Chromosome"/>
</dbReference>